<gene>
    <name evidence="1" type="ORF">C5Y93_22780</name>
</gene>
<proteinExistence type="predicted"/>
<protein>
    <submittedName>
        <fullName evidence="1">Uncharacterized protein</fullName>
    </submittedName>
</protein>
<accession>A0A2S8GGD1</accession>
<dbReference type="EMBL" id="PUHZ01000023">
    <property type="protein sequence ID" value="PQO43483.1"/>
    <property type="molecule type" value="Genomic_DNA"/>
</dbReference>
<comment type="caution">
    <text evidence="1">The sequence shown here is derived from an EMBL/GenBank/DDBJ whole genome shotgun (WGS) entry which is preliminary data.</text>
</comment>
<sequence>MIVRGWAASVTDQIAIPQLNLSGAVREDGVFPPTGGCVGWGNRAAELRFVRSSPARQSPSHQTACIACANLVAFRRLFDEKSITEMKLM</sequence>
<name>A0A2S8GGD1_9BACT</name>
<organism evidence="1 2">
    <name type="scientific">Blastopirellula marina</name>
    <dbReference type="NCBI Taxonomy" id="124"/>
    <lineage>
        <taxon>Bacteria</taxon>
        <taxon>Pseudomonadati</taxon>
        <taxon>Planctomycetota</taxon>
        <taxon>Planctomycetia</taxon>
        <taxon>Pirellulales</taxon>
        <taxon>Pirellulaceae</taxon>
        <taxon>Blastopirellula</taxon>
    </lineage>
</organism>
<reference evidence="1 2" key="1">
    <citation type="submission" date="2018-02" db="EMBL/GenBank/DDBJ databases">
        <title>Comparative genomes isolates from brazilian mangrove.</title>
        <authorList>
            <person name="Araujo J.E."/>
            <person name="Taketani R.G."/>
            <person name="Silva M.C.P."/>
            <person name="Loureco M.V."/>
            <person name="Andreote F.D."/>
        </authorList>
    </citation>
    <scope>NUCLEOTIDE SEQUENCE [LARGE SCALE GENOMIC DNA]</scope>
    <source>
        <strain evidence="1 2">Nap-Phe MGV</strain>
    </source>
</reference>
<evidence type="ECO:0000313" key="2">
    <source>
        <dbReference type="Proteomes" id="UP000237819"/>
    </source>
</evidence>
<dbReference type="Proteomes" id="UP000237819">
    <property type="component" value="Unassembled WGS sequence"/>
</dbReference>
<dbReference type="AlphaFoldDB" id="A0A2S8GGD1"/>
<evidence type="ECO:0000313" key="1">
    <source>
        <dbReference type="EMBL" id="PQO43483.1"/>
    </source>
</evidence>